<evidence type="ECO:0000259" key="6">
    <source>
        <dbReference type="Pfam" id="PF02463"/>
    </source>
</evidence>
<comment type="caution">
    <text evidence="7">The sequence shown here is derived from an EMBL/GenBank/DDBJ whole genome shotgun (WGS) entry which is preliminary data.</text>
</comment>
<accession>A0A4D9CX30</accession>
<keyword evidence="3 4" id="KW-0175">Coiled coil</keyword>
<dbReference type="GO" id="GO:0005634">
    <property type="term" value="C:nucleus"/>
    <property type="evidence" value="ECO:0007669"/>
    <property type="project" value="TreeGrafter"/>
</dbReference>
<feature type="domain" description="RecF/RecN/SMC N-terminal" evidence="6">
    <location>
        <begin position="16"/>
        <end position="1039"/>
    </location>
</feature>
<evidence type="ECO:0000256" key="2">
    <source>
        <dbReference type="ARBA" id="ARBA00018687"/>
    </source>
</evidence>
<sequence length="1111" mass="125131">MVAGLSAPFDYKPGSILRIRMHNFLTYADAEVRPGPRLNVVVGPNGSGKSTILCAIALGLGSQAGALERGDGVGCFVMRDKEKGWVELELKGMREGDENIVIRRDLERASNRSSYRMDGAPATQALVHEKVQELGIHVNNLCTFLPQEKVGKFTEMDPEKLLMETEKVVRTEGMDLFGTHEGLIRRQRALKTYDVKREACEKELKRLVERREGLRGDKEKMEEKDRLKQRADALNKCYKWISFRKNQKMAIQLRAEKQEKEAELEAAGVSMTPFTSRSEGLRALGQNRDAAVAEGGALWKKARAKVARAEGKVEAASDLVMTRSAEAEALEQKRGELERSRAKSQLDLSQALEADAVDVSALKEEMSSLVGRMRDAKRAQEESARVAHALKRDLVEANREVYDSEQRLQAMTNKESQRFNRLRSSRMPNARTACEVRAWLEHNRGKFTGRVFGPLILEVSVEDEGIAAIVEQQCLPHVQLTFVVENDHDQKLLLSEWKECRRANIVVQQLRFAEEHWQQDLRREFYSASDLKELSMEGISGILLHKVKAPHQVLSALCTQANIDRVLIGDDQTEELIAHGFMEKLCRRGVAGQGGAEGGSAVVYTQRKDGVIVQHRGNVSRYSGKLSTQSRITRRSELLGSGGTDQEEARERAHVAREIEARITSGKEKAAELQAQIRDAEEVQNTAGREATQLYKEHNKMQQQLKQAKEAHTRIKRIKTRLEEIETDLNKDVGQERAELAAETCTAAKCYLDVLSRHTDEVIALMARWESNVGPRMTQALIKPLLRGADAELQAESQRHDGLKAEVELKNKQFRELVDHIRETKGTLEKDFPLKGPKADPLMVDLLGSELADKSCEECQELYEETLERADRIHDNPAVLQQYKELVKQVTAREEELAEHTGTCKAGHRKVDELSKKWTAALRPLVAKLHLRFAEYMRQMGCEGEVVLAEEADDFERWGLVLRVRFREGTTLQPLQAKVQSGGERSVSTILFLMGLQSTVSSPFRAVDEINQGMDERNERLVFSRIVANSTHLQYFLVTPKLLPGLTAMEKEHVTILFVFNAPELLPFDKWNVKDFIKAARKRAGAQDASEDRPHKVSSRMASPIVAGGSR</sequence>
<dbReference type="Pfam" id="PF02463">
    <property type="entry name" value="SMC_N"/>
    <property type="match status" value="1"/>
</dbReference>
<dbReference type="EMBL" id="SDOX01000021">
    <property type="protein sequence ID" value="TFJ83780.1"/>
    <property type="molecule type" value="Genomic_DNA"/>
</dbReference>
<organism evidence="7 8">
    <name type="scientific">Nannochloropsis salina CCMP1776</name>
    <dbReference type="NCBI Taxonomy" id="1027361"/>
    <lineage>
        <taxon>Eukaryota</taxon>
        <taxon>Sar</taxon>
        <taxon>Stramenopiles</taxon>
        <taxon>Ochrophyta</taxon>
        <taxon>Eustigmatophyceae</taxon>
        <taxon>Eustigmatales</taxon>
        <taxon>Monodopsidaceae</taxon>
        <taxon>Microchloropsis</taxon>
        <taxon>Microchloropsis salina</taxon>
    </lineage>
</organism>
<feature type="coiled-coil region" evidence="4">
    <location>
        <begin position="656"/>
        <end position="728"/>
    </location>
</feature>
<comment type="similarity">
    <text evidence="1">Belongs to the SMC family. SMC5 subfamily.</text>
</comment>
<evidence type="ECO:0000313" key="8">
    <source>
        <dbReference type="Proteomes" id="UP000355283"/>
    </source>
</evidence>
<evidence type="ECO:0000256" key="5">
    <source>
        <dbReference type="SAM" id="MobiDB-lite"/>
    </source>
</evidence>
<proteinExistence type="inferred from homology"/>
<dbReference type="InterPro" id="IPR027417">
    <property type="entry name" value="P-loop_NTPase"/>
</dbReference>
<protein>
    <recommendedName>
        <fullName evidence="2">Structural maintenance of chromosomes protein 5</fullName>
    </recommendedName>
</protein>
<feature type="coiled-coil region" evidence="4">
    <location>
        <begin position="190"/>
        <end position="224"/>
    </location>
</feature>
<feature type="coiled-coil region" evidence="4">
    <location>
        <begin position="786"/>
        <end position="813"/>
    </location>
</feature>
<dbReference type="Gene3D" id="3.40.50.300">
    <property type="entry name" value="P-loop containing nucleotide triphosphate hydrolases"/>
    <property type="match status" value="2"/>
</dbReference>
<keyword evidence="8" id="KW-1185">Reference proteome</keyword>
<evidence type="ECO:0000313" key="7">
    <source>
        <dbReference type="EMBL" id="TFJ83780.1"/>
    </source>
</evidence>
<feature type="coiled-coil region" evidence="4">
    <location>
        <begin position="327"/>
        <end position="414"/>
    </location>
</feature>
<dbReference type="GO" id="GO:0000724">
    <property type="term" value="P:double-strand break repair via homologous recombination"/>
    <property type="evidence" value="ECO:0007669"/>
    <property type="project" value="TreeGrafter"/>
</dbReference>
<dbReference type="GO" id="GO:0003697">
    <property type="term" value="F:single-stranded DNA binding"/>
    <property type="evidence" value="ECO:0007669"/>
    <property type="project" value="TreeGrafter"/>
</dbReference>
<name>A0A4D9CX30_9STRA</name>
<feature type="region of interest" description="Disordered" evidence="5">
    <location>
        <begin position="1084"/>
        <end position="1111"/>
    </location>
</feature>
<dbReference type="AlphaFoldDB" id="A0A4D9CX30"/>
<dbReference type="InterPro" id="IPR003395">
    <property type="entry name" value="RecF/RecN/SMC_N"/>
</dbReference>
<dbReference type="Proteomes" id="UP000355283">
    <property type="component" value="Unassembled WGS sequence"/>
</dbReference>
<reference evidence="7 8" key="1">
    <citation type="submission" date="2019-01" db="EMBL/GenBank/DDBJ databases">
        <title>Nuclear Genome Assembly of the Microalgal Biofuel strain Nannochloropsis salina CCMP1776.</title>
        <authorList>
            <person name="Hovde B."/>
        </authorList>
    </citation>
    <scope>NUCLEOTIDE SEQUENCE [LARGE SCALE GENOMIC DNA]</scope>
    <source>
        <strain evidence="7 8">CCMP1776</strain>
    </source>
</reference>
<dbReference type="PANTHER" id="PTHR45916">
    <property type="entry name" value="STRUCTURAL MAINTENANCE OF CHROMOSOMES PROTEIN 5"/>
    <property type="match status" value="1"/>
</dbReference>
<evidence type="ECO:0000256" key="4">
    <source>
        <dbReference type="SAM" id="Coils"/>
    </source>
</evidence>
<dbReference type="PANTHER" id="PTHR45916:SF1">
    <property type="entry name" value="STRUCTURAL MAINTENANCE OF CHROMOSOMES PROTEIN 5"/>
    <property type="match status" value="1"/>
</dbReference>
<dbReference type="SUPFAM" id="SSF52540">
    <property type="entry name" value="P-loop containing nucleoside triphosphate hydrolases"/>
    <property type="match status" value="1"/>
</dbReference>
<evidence type="ECO:0000256" key="3">
    <source>
        <dbReference type="ARBA" id="ARBA00023054"/>
    </source>
</evidence>
<evidence type="ECO:0000256" key="1">
    <source>
        <dbReference type="ARBA" id="ARBA00010171"/>
    </source>
</evidence>
<dbReference type="GO" id="GO:0030915">
    <property type="term" value="C:Smc5-Smc6 complex"/>
    <property type="evidence" value="ECO:0007669"/>
    <property type="project" value="TreeGrafter"/>
</dbReference>
<gene>
    <name evidence="7" type="ORF">NSK_004882</name>
</gene>
<dbReference type="OrthoDB" id="10254973at2759"/>